<evidence type="ECO:0000256" key="1">
    <source>
        <dbReference type="ARBA" id="ARBA00010566"/>
    </source>
</evidence>
<dbReference type="InterPro" id="IPR019810">
    <property type="entry name" value="Citrate_synthase_AS"/>
</dbReference>
<dbReference type="InterPro" id="IPR016142">
    <property type="entry name" value="Citrate_synth-like_lrg_a-sub"/>
</dbReference>
<comment type="similarity">
    <text evidence="1">Belongs to the citrate synthase family.</text>
</comment>
<dbReference type="SUPFAM" id="SSF48256">
    <property type="entry name" value="Citrate synthase"/>
    <property type="match status" value="1"/>
</dbReference>
<dbReference type="GO" id="GO:0006099">
    <property type="term" value="P:tricarboxylic acid cycle"/>
    <property type="evidence" value="ECO:0007669"/>
    <property type="project" value="TreeGrafter"/>
</dbReference>
<sequence>FAKIPTILAFAHRIQENLPLVEPSKELSHAGNYFYMMTGRIPSKDFERAFDKVLIYHADHSINSSTFSCRVTVSTLSDIYSGITSAIGTLRGPLHGGANERVVRMMLEEIKKKENILPWVKKKLEKKEKVMGFGHRVYKTWDPRALILRDLSKEFWEREEKGEIDKIPDQAHEEHRGDIDSLFEMTEMLTDYIISTKNIYPNVDLYSAGLLHVLGIPTALFTPLFAASRSAGWVAHALEQLKDNKLIRPRLRYIGEVDKKYVNIEER</sequence>
<gene>
    <name evidence="3" type="ORF">S03H2_43160</name>
</gene>
<dbReference type="GO" id="GO:0005975">
    <property type="term" value="P:carbohydrate metabolic process"/>
    <property type="evidence" value="ECO:0007669"/>
    <property type="project" value="TreeGrafter"/>
</dbReference>
<evidence type="ECO:0000256" key="2">
    <source>
        <dbReference type="ARBA" id="ARBA00022679"/>
    </source>
</evidence>
<dbReference type="Gene3D" id="1.10.230.10">
    <property type="entry name" value="Cytochrome P450-Terp, domain 2"/>
    <property type="match status" value="1"/>
</dbReference>
<dbReference type="Gene3D" id="1.10.580.10">
    <property type="entry name" value="Citrate Synthase, domain 1"/>
    <property type="match status" value="1"/>
</dbReference>
<dbReference type="PANTHER" id="PTHR11739:SF4">
    <property type="entry name" value="CITRATE SYNTHASE, PEROXISOMAL"/>
    <property type="match status" value="1"/>
</dbReference>
<name>X1IFU1_9ZZZZ</name>
<dbReference type="PANTHER" id="PTHR11739">
    <property type="entry name" value="CITRATE SYNTHASE"/>
    <property type="match status" value="1"/>
</dbReference>
<accession>X1IFU1</accession>
<dbReference type="Pfam" id="PF00285">
    <property type="entry name" value="Citrate_synt"/>
    <property type="match status" value="1"/>
</dbReference>
<dbReference type="PROSITE" id="PS00480">
    <property type="entry name" value="CITRATE_SYNTHASE"/>
    <property type="match status" value="1"/>
</dbReference>
<protein>
    <submittedName>
        <fullName evidence="3">Uncharacterized protein</fullName>
    </submittedName>
</protein>
<feature type="non-terminal residue" evidence="3">
    <location>
        <position position="1"/>
    </location>
</feature>
<dbReference type="GO" id="GO:0005829">
    <property type="term" value="C:cytosol"/>
    <property type="evidence" value="ECO:0007669"/>
    <property type="project" value="TreeGrafter"/>
</dbReference>
<organism evidence="3">
    <name type="scientific">marine sediment metagenome</name>
    <dbReference type="NCBI Taxonomy" id="412755"/>
    <lineage>
        <taxon>unclassified sequences</taxon>
        <taxon>metagenomes</taxon>
        <taxon>ecological metagenomes</taxon>
    </lineage>
</organism>
<proteinExistence type="inferred from homology"/>
<dbReference type="GO" id="GO:0046912">
    <property type="term" value="F:acyltransferase activity, acyl groups converted into alkyl on transfer"/>
    <property type="evidence" value="ECO:0007669"/>
    <property type="project" value="InterPro"/>
</dbReference>
<dbReference type="PRINTS" id="PR00143">
    <property type="entry name" value="CITRTSNTHASE"/>
</dbReference>
<dbReference type="InterPro" id="IPR002020">
    <property type="entry name" value="Citrate_synthase"/>
</dbReference>
<comment type="caution">
    <text evidence="3">The sequence shown here is derived from an EMBL/GenBank/DDBJ whole genome shotgun (WGS) entry which is preliminary data.</text>
</comment>
<keyword evidence="2" id="KW-0808">Transferase</keyword>
<reference evidence="3" key="1">
    <citation type="journal article" date="2014" name="Front. Microbiol.">
        <title>High frequency of phylogenetically diverse reductive dehalogenase-homologous genes in deep subseafloor sedimentary metagenomes.</title>
        <authorList>
            <person name="Kawai M."/>
            <person name="Futagami T."/>
            <person name="Toyoda A."/>
            <person name="Takaki Y."/>
            <person name="Nishi S."/>
            <person name="Hori S."/>
            <person name="Arai W."/>
            <person name="Tsubouchi T."/>
            <person name="Morono Y."/>
            <person name="Uchiyama I."/>
            <person name="Ito T."/>
            <person name="Fujiyama A."/>
            <person name="Inagaki F."/>
            <person name="Takami H."/>
        </authorList>
    </citation>
    <scope>NUCLEOTIDE SEQUENCE</scope>
    <source>
        <strain evidence="3">Expedition CK06-06</strain>
    </source>
</reference>
<dbReference type="AlphaFoldDB" id="X1IFU1"/>
<evidence type="ECO:0000313" key="3">
    <source>
        <dbReference type="EMBL" id="GAH68130.1"/>
    </source>
</evidence>
<dbReference type="EMBL" id="BARU01026898">
    <property type="protein sequence ID" value="GAH68130.1"/>
    <property type="molecule type" value="Genomic_DNA"/>
</dbReference>
<dbReference type="InterPro" id="IPR016143">
    <property type="entry name" value="Citrate_synth-like_sm_a-sub"/>
</dbReference>
<dbReference type="InterPro" id="IPR036969">
    <property type="entry name" value="Citrate_synthase_sf"/>
</dbReference>